<keyword evidence="2" id="KW-1185">Reference proteome</keyword>
<reference evidence="2" key="1">
    <citation type="submission" date="2022-06" db="EMBL/GenBank/DDBJ databases">
        <authorList>
            <person name="Berger JAMES D."/>
            <person name="Berger JAMES D."/>
        </authorList>
    </citation>
    <scope>NUCLEOTIDE SEQUENCE [LARGE SCALE GENOMIC DNA]</scope>
</reference>
<dbReference type="WBParaSite" id="TREG1_34900.1">
    <property type="protein sequence ID" value="TREG1_34900.1"/>
    <property type="gene ID" value="TREG1_34900"/>
</dbReference>
<proteinExistence type="predicted"/>
<dbReference type="AlphaFoldDB" id="A0AA85JMN4"/>
<feature type="signal peptide" evidence="1">
    <location>
        <begin position="1"/>
        <end position="20"/>
    </location>
</feature>
<evidence type="ECO:0000256" key="1">
    <source>
        <dbReference type="SAM" id="SignalP"/>
    </source>
</evidence>
<organism evidence="2 3">
    <name type="scientific">Trichobilharzia regenti</name>
    <name type="common">Nasal bird schistosome</name>
    <dbReference type="NCBI Taxonomy" id="157069"/>
    <lineage>
        <taxon>Eukaryota</taxon>
        <taxon>Metazoa</taxon>
        <taxon>Spiralia</taxon>
        <taxon>Lophotrochozoa</taxon>
        <taxon>Platyhelminthes</taxon>
        <taxon>Trematoda</taxon>
        <taxon>Digenea</taxon>
        <taxon>Strigeidida</taxon>
        <taxon>Schistosomatoidea</taxon>
        <taxon>Schistosomatidae</taxon>
        <taxon>Trichobilharzia</taxon>
    </lineage>
</organism>
<evidence type="ECO:0000313" key="4">
    <source>
        <dbReference type="WBParaSite" id="TREG1_34900.2"/>
    </source>
</evidence>
<evidence type="ECO:0000313" key="2">
    <source>
        <dbReference type="Proteomes" id="UP000050795"/>
    </source>
</evidence>
<dbReference type="Proteomes" id="UP000050795">
    <property type="component" value="Unassembled WGS sequence"/>
</dbReference>
<reference evidence="3 4" key="2">
    <citation type="submission" date="2023-11" db="UniProtKB">
        <authorList>
            <consortium name="WormBaseParasite"/>
        </authorList>
    </citation>
    <scope>IDENTIFICATION</scope>
</reference>
<name>A0AA85JMN4_TRIRE</name>
<sequence>MHILYILVILQACVFLCIDCKRSDIDQLADAFAELGVYLQGQLKDLNGLIEKYAEYIETLAKSGSQSV</sequence>
<accession>A0AA85JMN4</accession>
<dbReference type="WBParaSite" id="TREG1_34900.2">
    <property type="protein sequence ID" value="TREG1_34900.2"/>
    <property type="gene ID" value="TREG1_34900"/>
</dbReference>
<feature type="chain" id="PRO_5044704896" evidence="1">
    <location>
        <begin position="21"/>
        <end position="68"/>
    </location>
</feature>
<evidence type="ECO:0000313" key="3">
    <source>
        <dbReference type="WBParaSite" id="TREG1_34900.1"/>
    </source>
</evidence>
<protein>
    <submittedName>
        <fullName evidence="3 4">Uncharacterized protein</fullName>
    </submittedName>
</protein>
<keyword evidence="1" id="KW-0732">Signal</keyword>